<feature type="compositionally biased region" description="Polar residues" evidence="1">
    <location>
        <begin position="170"/>
        <end position="180"/>
    </location>
</feature>
<evidence type="ECO:0000313" key="3">
    <source>
        <dbReference type="Proteomes" id="UP000226192"/>
    </source>
</evidence>
<name>A0A2C5YCN4_9HYPO</name>
<feature type="compositionally biased region" description="Low complexity" evidence="1">
    <location>
        <begin position="124"/>
        <end position="135"/>
    </location>
</feature>
<protein>
    <submittedName>
        <fullName evidence="2">Uncharacterized protein</fullName>
    </submittedName>
</protein>
<dbReference type="OrthoDB" id="4708870at2759"/>
<evidence type="ECO:0000256" key="1">
    <source>
        <dbReference type="SAM" id="MobiDB-lite"/>
    </source>
</evidence>
<feature type="compositionally biased region" description="Polar residues" evidence="1">
    <location>
        <begin position="136"/>
        <end position="163"/>
    </location>
</feature>
<feature type="region of interest" description="Disordered" evidence="1">
    <location>
        <begin position="118"/>
        <end position="180"/>
    </location>
</feature>
<dbReference type="STRING" id="1399860.A0A2C5YCN4"/>
<reference evidence="2 3" key="1">
    <citation type="submission" date="2017-06" db="EMBL/GenBank/DDBJ databases">
        <title>Ant-infecting Ophiocordyceps genomes reveal a high diversity of potential behavioral manipulation genes and a possible major role for enterotoxins.</title>
        <authorList>
            <person name="De Bekker C."/>
            <person name="Evans H.C."/>
            <person name="Brachmann A."/>
            <person name="Hughes D.P."/>
        </authorList>
    </citation>
    <scope>NUCLEOTIDE SEQUENCE [LARGE SCALE GENOMIC DNA]</scope>
    <source>
        <strain evidence="2 3">Map64</strain>
    </source>
</reference>
<accession>A0A2C5YCN4</accession>
<sequence length="546" mass="62259">MTDTDMMDQVPSVMNLEEYSDVKSICHKMLKRFYRTVATPTEGPCRSRFDQVIFIVCSRKASIRNSTYEAMQHLLGATSMRQYGTRGFCEYIIPWAGRVPAQSNGCLFQETVSLPRTHDSSLQNNGSSSEAGNSSYKTDGSWYQSDSSAYHANDDSSQTTGFWSQAKGPSFQTSRSSSRQACVPRNVPQYLIPGYYGTLDATELAILDDQIANGHEAAVSKGLFNNAQDEMDLWRVFGLHEECPAYAHGDQQDAATFERQGTMMAAPDPSQPMVKNFKIKVLICHTLEDWWWNMFLCLHDDMSTIISTMILPYGLTLSIDGLFLRAPALETLNLCSSCVLLTRNPFEVLSFLGIRQEENIWKERFESPFALYCHLAQCSLFWPDAYAHVEQRLANRNNSYRLSGPERRRWARPAYRQWLQRFMPLCRIKKWYCYQRETRSSVTRRALQRFNASDAYGQACQAQTAFESVQFIRNTMIPAMVPADMDNCRCIRWALECVILKSDYLFPGVSFPSSACPVNGVYDLGRVEEFIKAALPRICELFEEMG</sequence>
<dbReference type="Proteomes" id="UP000226192">
    <property type="component" value="Unassembled WGS sequence"/>
</dbReference>
<comment type="caution">
    <text evidence="2">The sequence shown here is derived from an EMBL/GenBank/DDBJ whole genome shotgun (WGS) entry which is preliminary data.</text>
</comment>
<dbReference type="EMBL" id="NJET01000022">
    <property type="protein sequence ID" value="PHH65032.1"/>
    <property type="molecule type" value="Genomic_DNA"/>
</dbReference>
<keyword evidence="3" id="KW-1185">Reference proteome</keyword>
<evidence type="ECO:0000313" key="2">
    <source>
        <dbReference type="EMBL" id="PHH65032.1"/>
    </source>
</evidence>
<proteinExistence type="predicted"/>
<organism evidence="2 3">
    <name type="scientific">Ophiocordyceps australis</name>
    <dbReference type="NCBI Taxonomy" id="1399860"/>
    <lineage>
        <taxon>Eukaryota</taxon>
        <taxon>Fungi</taxon>
        <taxon>Dikarya</taxon>
        <taxon>Ascomycota</taxon>
        <taxon>Pezizomycotina</taxon>
        <taxon>Sordariomycetes</taxon>
        <taxon>Hypocreomycetidae</taxon>
        <taxon>Hypocreales</taxon>
        <taxon>Ophiocordycipitaceae</taxon>
        <taxon>Ophiocordyceps</taxon>
    </lineage>
</organism>
<dbReference type="AlphaFoldDB" id="A0A2C5YCN4"/>
<gene>
    <name evidence="2" type="ORF">CDD81_3430</name>
</gene>